<evidence type="ECO:0000313" key="2">
    <source>
        <dbReference type="Proteomes" id="UP000237271"/>
    </source>
</evidence>
<reference evidence="1 2" key="1">
    <citation type="journal article" date="2017" name="Genome Biol. Evol.">
        <title>Phytophthora megakarya and P. palmivora, closely related causal agents of cacao black pod rot, underwent increases in genome sizes and gene numbers by different mechanisms.</title>
        <authorList>
            <person name="Ali S.S."/>
            <person name="Shao J."/>
            <person name="Lary D.J."/>
            <person name="Kronmiller B."/>
            <person name="Shen D."/>
            <person name="Strem M.D."/>
            <person name="Amoako-Attah I."/>
            <person name="Akrofi A.Y."/>
            <person name="Begoude B.A."/>
            <person name="Ten Hoopen G.M."/>
            <person name="Coulibaly K."/>
            <person name="Kebe B.I."/>
            <person name="Melnick R.L."/>
            <person name="Guiltinan M.J."/>
            <person name="Tyler B.M."/>
            <person name="Meinhardt L.W."/>
            <person name="Bailey B.A."/>
        </authorList>
    </citation>
    <scope>NUCLEOTIDE SEQUENCE [LARGE SCALE GENOMIC DNA]</scope>
    <source>
        <strain evidence="2">sbr112.9</strain>
    </source>
</reference>
<dbReference type="Proteomes" id="UP000237271">
    <property type="component" value="Unassembled WGS sequence"/>
</dbReference>
<proteinExistence type="predicted"/>
<keyword evidence="2" id="KW-1185">Reference proteome</keyword>
<protein>
    <submittedName>
        <fullName evidence="1">Uncharacterized protein</fullName>
    </submittedName>
</protein>
<name>A0A2P4Y6Z0_9STRA</name>
<organism evidence="1 2">
    <name type="scientific">Phytophthora palmivora</name>
    <dbReference type="NCBI Taxonomy" id="4796"/>
    <lineage>
        <taxon>Eukaryota</taxon>
        <taxon>Sar</taxon>
        <taxon>Stramenopiles</taxon>
        <taxon>Oomycota</taxon>
        <taxon>Peronosporomycetes</taxon>
        <taxon>Peronosporales</taxon>
        <taxon>Peronosporaceae</taxon>
        <taxon>Phytophthora</taxon>
    </lineage>
</organism>
<dbReference type="EMBL" id="NCKW01005129">
    <property type="protein sequence ID" value="POM73449.1"/>
    <property type="molecule type" value="Genomic_DNA"/>
</dbReference>
<dbReference type="OrthoDB" id="114941at2759"/>
<accession>A0A2P4Y6Z0</accession>
<gene>
    <name evidence="1" type="ORF">PHPALM_9704</name>
</gene>
<sequence>MKQKMATSGVLSTLPELTAEVYLFENPLAMLRHQRLVYNVKCSAIVGAAKREYMGLYLDDCGPMVERAKTYKRVINELQEQRVILADEENLSNECNPTRATDGPTFDELLKTNAAFYAEQTVSKKSKKKRDMSKVKCYNCQDMVHC</sequence>
<evidence type="ECO:0000313" key="1">
    <source>
        <dbReference type="EMBL" id="POM73449.1"/>
    </source>
</evidence>
<comment type="caution">
    <text evidence="1">The sequence shown here is derived from an EMBL/GenBank/DDBJ whole genome shotgun (WGS) entry which is preliminary data.</text>
</comment>
<dbReference type="AlphaFoldDB" id="A0A2P4Y6Z0"/>